<name>A0A815FVF2_9BILA</name>
<proteinExistence type="predicted"/>
<feature type="domain" description="ELMO" evidence="1">
    <location>
        <begin position="24"/>
        <end position="183"/>
    </location>
</feature>
<protein>
    <recommendedName>
        <fullName evidence="1">ELMO domain-containing protein</fullName>
    </recommendedName>
</protein>
<comment type="caution">
    <text evidence="2">The sequence shown here is derived from an EMBL/GenBank/DDBJ whole genome shotgun (WGS) entry which is preliminary data.</text>
</comment>
<dbReference type="EMBL" id="CAJNOE010000759">
    <property type="protein sequence ID" value="CAF1327619.1"/>
    <property type="molecule type" value="Genomic_DNA"/>
</dbReference>
<dbReference type="AlphaFoldDB" id="A0A815FVF2"/>
<dbReference type="InterPro" id="IPR050868">
    <property type="entry name" value="ELMO_domain-containing"/>
</dbReference>
<evidence type="ECO:0000313" key="2">
    <source>
        <dbReference type="EMBL" id="CAF1327619.1"/>
    </source>
</evidence>
<gene>
    <name evidence="2" type="ORF">IZO911_LOCUS35503</name>
</gene>
<dbReference type="Pfam" id="PF04727">
    <property type="entry name" value="ELMO_CED12"/>
    <property type="match status" value="1"/>
</dbReference>
<evidence type="ECO:0000259" key="1">
    <source>
        <dbReference type="PROSITE" id="PS51335"/>
    </source>
</evidence>
<dbReference type="InterPro" id="IPR006816">
    <property type="entry name" value="ELMO_dom"/>
</dbReference>
<reference evidence="2" key="1">
    <citation type="submission" date="2021-02" db="EMBL/GenBank/DDBJ databases">
        <authorList>
            <person name="Nowell W R."/>
        </authorList>
    </citation>
    <scope>NUCLEOTIDE SEQUENCE</scope>
</reference>
<dbReference type="PANTHER" id="PTHR12771">
    <property type="entry name" value="ENGULFMENT AND CELL MOTILITY"/>
    <property type="match status" value="1"/>
</dbReference>
<dbReference type="GO" id="GO:0048870">
    <property type="term" value="P:cell motility"/>
    <property type="evidence" value="ECO:0007669"/>
    <property type="project" value="TreeGrafter"/>
</dbReference>
<evidence type="ECO:0000313" key="3">
    <source>
        <dbReference type="Proteomes" id="UP000663860"/>
    </source>
</evidence>
<dbReference type="GO" id="GO:0005886">
    <property type="term" value="C:plasma membrane"/>
    <property type="evidence" value="ECO:0007669"/>
    <property type="project" value="TreeGrafter"/>
</dbReference>
<sequence length="319" mass="37281">MEISERGNENNEGKSCQDLNARVSSVSMNETITNPRRVEALQRDYERLGFQDLREPIKDFQTIPSGILSLQNLFYFCIHQKNDFIRFVLENSCKTLQQQCPLVKSAIEITRILCTLFSIGVEPNRHQIHKDYFLLFYIISSFFEQAFVRCLLLFNKTWKEMRACDVDFQVVSSVVYQQISQSLDDISLTNSSTIILNKTLASSSTNQIISSPINKSILNTSLTSVTLQRFTFDYFSERLNTNNYKDICKRRDEKELKREETIMKLPIVETLKERLRPHVESLTRQARLKTMKKGQIFMTIESRPGAKKTKNRLIYWQLL</sequence>
<dbReference type="PANTHER" id="PTHR12771:SF56">
    <property type="entry name" value="CED-12"/>
    <property type="match status" value="1"/>
</dbReference>
<dbReference type="PROSITE" id="PS51335">
    <property type="entry name" value="ELMO"/>
    <property type="match status" value="1"/>
</dbReference>
<accession>A0A815FVF2</accession>
<dbReference type="GO" id="GO:0007015">
    <property type="term" value="P:actin filament organization"/>
    <property type="evidence" value="ECO:0007669"/>
    <property type="project" value="TreeGrafter"/>
</dbReference>
<dbReference type="Proteomes" id="UP000663860">
    <property type="component" value="Unassembled WGS sequence"/>
</dbReference>
<organism evidence="2 3">
    <name type="scientific">Adineta steineri</name>
    <dbReference type="NCBI Taxonomy" id="433720"/>
    <lineage>
        <taxon>Eukaryota</taxon>
        <taxon>Metazoa</taxon>
        <taxon>Spiralia</taxon>
        <taxon>Gnathifera</taxon>
        <taxon>Rotifera</taxon>
        <taxon>Eurotatoria</taxon>
        <taxon>Bdelloidea</taxon>
        <taxon>Adinetida</taxon>
        <taxon>Adinetidae</taxon>
        <taxon>Adineta</taxon>
    </lineage>
</organism>